<gene>
    <name evidence="1" type="ORF">GFB47_14515</name>
</gene>
<organism evidence="1 2">
    <name type="scientific">Vibrio algicola</name>
    <dbReference type="NCBI Taxonomy" id="2662262"/>
    <lineage>
        <taxon>Bacteria</taxon>
        <taxon>Pseudomonadati</taxon>
        <taxon>Pseudomonadota</taxon>
        <taxon>Gammaproteobacteria</taxon>
        <taxon>Vibrionales</taxon>
        <taxon>Vibrionaceae</taxon>
        <taxon>Vibrio</taxon>
    </lineage>
</organism>
<name>A0A5Q0TIS8_9VIBR</name>
<reference evidence="1 2" key="1">
    <citation type="submission" date="2019-10" db="EMBL/GenBank/DDBJ databases">
        <title>Vibrio sp. nov., isolated from Coralline algae surface.</title>
        <authorList>
            <person name="Geng Y."/>
            <person name="Zhang X."/>
        </authorList>
    </citation>
    <scope>NUCLEOTIDE SEQUENCE [LARGE SCALE GENOMIC DNA]</scope>
    <source>
        <strain evidence="1 2">SM1977</strain>
    </source>
</reference>
<evidence type="ECO:0000313" key="2">
    <source>
        <dbReference type="Proteomes" id="UP000348942"/>
    </source>
</evidence>
<accession>A0A5Q0TIS8</accession>
<dbReference type="EMBL" id="CP045700">
    <property type="protein sequence ID" value="QGA66621.1"/>
    <property type="molecule type" value="Genomic_DNA"/>
</dbReference>
<proteinExistence type="predicted"/>
<sequence>MKTNIFLITIEQMIDMTRSSCKVAESQNQESVELERDALKNIIKKCERGLAALDSQK</sequence>
<protein>
    <submittedName>
        <fullName evidence="1">Uncharacterized protein</fullName>
    </submittedName>
</protein>
<dbReference type="RefSeq" id="WP_153448754.1">
    <property type="nucleotide sequence ID" value="NZ_CP045700.1"/>
</dbReference>
<keyword evidence="2" id="KW-1185">Reference proteome</keyword>
<evidence type="ECO:0000313" key="1">
    <source>
        <dbReference type="EMBL" id="QGA66621.1"/>
    </source>
</evidence>
<dbReference type="AlphaFoldDB" id="A0A5Q0TIS8"/>
<dbReference type="Proteomes" id="UP000348942">
    <property type="component" value="Chromosome 2"/>
</dbReference>